<keyword evidence="7 11" id="KW-0732">Signal</keyword>
<dbReference type="InterPro" id="IPR004898">
    <property type="entry name" value="Pectate_lyase_PlyH/PlyE-like"/>
</dbReference>
<evidence type="ECO:0000256" key="7">
    <source>
        <dbReference type="ARBA" id="ARBA00022729"/>
    </source>
</evidence>
<comment type="caution">
    <text evidence="12">The sequence shown here is derived from an EMBL/GenBank/DDBJ whole genome shotgun (WGS) entry which is preliminary data.</text>
</comment>
<evidence type="ECO:0000256" key="6">
    <source>
        <dbReference type="ARBA" id="ARBA00022525"/>
    </source>
</evidence>
<dbReference type="Pfam" id="PF03211">
    <property type="entry name" value="Pectate_lyase"/>
    <property type="match status" value="1"/>
</dbReference>
<feature type="compositionally biased region" description="Pro residues" evidence="10">
    <location>
        <begin position="199"/>
        <end position="208"/>
    </location>
</feature>
<dbReference type="PANTHER" id="PTHR33407:SF9">
    <property type="entry name" value="PECTATE LYASE F-RELATED"/>
    <property type="match status" value="1"/>
</dbReference>
<dbReference type="InterPro" id="IPR012334">
    <property type="entry name" value="Pectin_lyas_fold"/>
</dbReference>
<comment type="catalytic activity">
    <reaction evidence="1">
        <text>Eliminative cleavage of (1-&gt;4)-alpha-D-galacturonan to give oligosaccharides with 4-deoxy-alpha-D-galact-4-enuronosyl groups at their non-reducing ends.</text>
        <dbReference type="EC" id="4.2.2.2"/>
    </reaction>
</comment>
<feature type="signal peptide" evidence="11">
    <location>
        <begin position="1"/>
        <end position="23"/>
    </location>
</feature>
<dbReference type="SUPFAM" id="SSF51126">
    <property type="entry name" value="Pectin lyase-like"/>
    <property type="match status" value="1"/>
</dbReference>
<evidence type="ECO:0000256" key="5">
    <source>
        <dbReference type="ARBA" id="ARBA00012272"/>
    </source>
</evidence>
<accession>A0ABP9RX97</accession>
<evidence type="ECO:0000256" key="11">
    <source>
        <dbReference type="SAM" id="SignalP"/>
    </source>
</evidence>
<gene>
    <name evidence="12" type="ORF">GCM10023322_36900</name>
</gene>
<keyword evidence="8" id="KW-0106">Calcium</keyword>
<dbReference type="Gene3D" id="2.160.20.10">
    <property type="entry name" value="Single-stranded right-handed beta-helix, Pectin lyase-like"/>
    <property type="match status" value="1"/>
</dbReference>
<dbReference type="EC" id="4.2.2.2" evidence="5"/>
<keyword evidence="13" id="KW-1185">Reference proteome</keyword>
<dbReference type="InterPro" id="IPR011050">
    <property type="entry name" value="Pectin_lyase_fold/virulence"/>
</dbReference>
<comment type="cofactor">
    <cofactor evidence="2">
        <name>Ca(2+)</name>
        <dbReference type="ChEBI" id="CHEBI:29108"/>
    </cofactor>
</comment>
<feature type="region of interest" description="Disordered" evidence="10">
    <location>
        <begin position="192"/>
        <end position="243"/>
    </location>
</feature>
<evidence type="ECO:0000256" key="3">
    <source>
        <dbReference type="ARBA" id="ARBA00004613"/>
    </source>
</evidence>
<name>A0ABP9RX97_9ACTN</name>
<evidence type="ECO:0000256" key="8">
    <source>
        <dbReference type="ARBA" id="ARBA00022837"/>
    </source>
</evidence>
<comment type="similarity">
    <text evidence="4">Belongs to the polysaccharide lyase 3 family.</text>
</comment>
<feature type="chain" id="PRO_5047088163" description="pectate lyase" evidence="11">
    <location>
        <begin position="24"/>
        <end position="448"/>
    </location>
</feature>
<dbReference type="Proteomes" id="UP001501570">
    <property type="component" value="Unassembled WGS sequence"/>
</dbReference>
<evidence type="ECO:0000256" key="2">
    <source>
        <dbReference type="ARBA" id="ARBA00001913"/>
    </source>
</evidence>
<evidence type="ECO:0000256" key="4">
    <source>
        <dbReference type="ARBA" id="ARBA00006463"/>
    </source>
</evidence>
<protein>
    <recommendedName>
        <fullName evidence="5">pectate lyase</fullName>
        <ecNumber evidence="5">4.2.2.2</ecNumber>
    </recommendedName>
</protein>
<evidence type="ECO:0000313" key="12">
    <source>
        <dbReference type="EMBL" id="GAA5187788.1"/>
    </source>
</evidence>
<proteinExistence type="inferred from homology"/>
<dbReference type="Gene3D" id="2.60.120.560">
    <property type="entry name" value="Exo-inulinase, domain 1"/>
    <property type="match status" value="1"/>
</dbReference>
<reference evidence="13" key="1">
    <citation type="journal article" date="2019" name="Int. J. Syst. Evol. Microbiol.">
        <title>The Global Catalogue of Microorganisms (GCM) 10K type strain sequencing project: providing services to taxonomists for standard genome sequencing and annotation.</title>
        <authorList>
            <consortium name="The Broad Institute Genomics Platform"/>
            <consortium name="The Broad Institute Genome Sequencing Center for Infectious Disease"/>
            <person name="Wu L."/>
            <person name="Ma J."/>
        </authorList>
    </citation>
    <scope>NUCLEOTIDE SEQUENCE [LARGE SCALE GENOMIC DNA]</scope>
    <source>
        <strain evidence="13">JCM 18304</strain>
    </source>
</reference>
<evidence type="ECO:0000256" key="9">
    <source>
        <dbReference type="ARBA" id="ARBA00023239"/>
    </source>
</evidence>
<keyword evidence="9" id="KW-0456">Lyase</keyword>
<dbReference type="SUPFAM" id="SSF49899">
    <property type="entry name" value="Concanavalin A-like lectins/glucanases"/>
    <property type="match status" value="1"/>
</dbReference>
<dbReference type="EMBL" id="BAABJQ010000010">
    <property type="protein sequence ID" value="GAA5187788.1"/>
    <property type="molecule type" value="Genomic_DNA"/>
</dbReference>
<dbReference type="Pfam" id="PF13385">
    <property type="entry name" value="Laminin_G_3"/>
    <property type="match status" value="1"/>
</dbReference>
<evidence type="ECO:0000313" key="13">
    <source>
        <dbReference type="Proteomes" id="UP001501570"/>
    </source>
</evidence>
<evidence type="ECO:0000256" key="10">
    <source>
        <dbReference type="SAM" id="MobiDB-lite"/>
    </source>
</evidence>
<sequence>MLAVGGAAALAIGMVGITQMALAATVFTANFEDGTTNAWSKSGGTWTVVTDGSKAVQQSKGTTDNARLFAGDTGWTTYTVQARVKPLSLGSGGFAGLLARAKSSTSFYRLALMPGNLVQLQAVNSGAVTVLASKSQTVATGTWYTLALTVNGTSISGSVNGASIGSGSSSVSSTGRIGLQTAFSTANFDDVTVDSSATTPPPTSPTPTPTRTTAPPTSPPPTGNPPSTTWPTKTGDASVSGTVSVTGTFDGGLKRYCCMGDGSQSESQDPMFDLADGATIKNVIIGSPAGDGVHCEGRCTIQNVWWEDVGEDAATFLATNGDSYVIGGGAMNADDKVFQHNGSGTVHISGFYAKSIGKLYRGCGNCTKSYERHVTVDNVILDSAKYVVGINTNWGDTATLTRITLINGSNTHICAEYTGVAKGSEPPYNGDGMGDGHCNFSTSDITYK</sequence>
<dbReference type="InterPro" id="IPR013320">
    <property type="entry name" value="ConA-like_dom_sf"/>
</dbReference>
<evidence type="ECO:0000256" key="1">
    <source>
        <dbReference type="ARBA" id="ARBA00000695"/>
    </source>
</evidence>
<organism evidence="12 13">
    <name type="scientific">Rugosimonospora acidiphila</name>
    <dbReference type="NCBI Taxonomy" id="556531"/>
    <lineage>
        <taxon>Bacteria</taxon>
        <taxon>Bacillati</taxon>
        <taxon>Actinomycetota</taxon>
        <taxon>Actinomycetes</taxon>
        <taxon>Micromonosporales</taxon>
        <taxon>Micromonosporaceae</taxon>
        <taxon>Rugosimonospora</taxon>
    </lineage>
</organism>
<comment type="subcellular location">
    <subcellularLocation>
        <location evidence="3">Secreted</location>
    </subcellularLocation>
</comment>
<dbReference type="PANTHER" id="PTHR33407">
    <property type="entry name" value="PECTATE LYASE F-RELATED"/>
    <property type="match status" value="1"/>
</dbReference>
<keyword evidence="6" id="KW-0964">Secreted</keyword>